<evidence type="ECO:0000313" key="1">
    <source>
        <dbReference type="EMBL" id="GAA4419291.1"/>
    </source>
</evidence>
<gene>
    <name evidence="1" type="ORF">GCM10023187_53460</name>
</gene>
<dbReference type="EMBL" id="BAABHB010000018">
    <property type="protein sequence ID" value="GAA4419291.1"/>
    <property type="molecule type" value="Genomic_DNA"/>
</dbReference>
<organism evidence="1 2">
    <name type="scientific">Nibrella viscosa</name>
    <dbReference type="NCBI Taxonomy" id="1084524"/>
    <lineage>
        <taxon>Bacteria</taxon>
        <taxon>Pseudomonadati</taxon>
        <taxon>Bacteroidota</taxon>
        <taxon>Cytophagia</taxon>
        <taxon>Cytophagales</taxon>
        <taxon>Spirosomataceae</taxon>
        <taxon>Nibrella</taxon>
    </lineage>
</organism>
<evidence type="ECO:0000313" key="2">
    <source>
        <dbReference type="Proteomes" id="UP001500936"/>
    </source>
</evidence>
<comment type="caution">
    <text evidence="1">The sequence shown here is derived from an EMBL/GenBank/DDBJ whole genome shotgun (WGS) entry which is preliminary data.</text>
</comment>
<proteinExistence type="predicted"/>
<dbReference type="RefSeq" id="WP_345271129.1">
    <property type="nucleotide sequence ID" value="NZ_BAABHB010000018.1"/>
</dbReference>
<dbReference type="Proteomes" id="UP001500936">
    <property type="component" value="Unassembled WGS sequence"/>
</dbReference>
<sequence>MADLGTTDAQIVEAAQKYLTLQKKANELASSASDELLSGSSGSVYLKRMGHRSLTTEDIERIINTLGSEQDREFLQAFQRAQESLNLRLVKTNYLRLVLEQAGIPQDSYYSRRKRPDLWKPEQMITLIEVLQRLRL</sequence>
<accession>A0ABP8L0P9</accession>
<name>A0ABP8L0P9_9BACT</name>
<reference evidence="2" key="1">
    <citation type="journal article" date="2019" name="Int. J. Syst. Evol. Microbiol.">
        <title>The Global Catalogue of Microorganisms (GCM) 10K type strain sequencing project: providing services to taxonomists for standard genome sequencing and annotation.</title>
        <authorList>
            <consortium name="The Broad Institute Genomics Platform"/>
            <consortium name="The Broad Institute Genome Sequencing Center for Infectious Disease"/>
            <person name="Wu L."/>
            <person name="Ma J."/>
        </authorList>
    </citation>
    <scope>NUCLEOTIDE SEQUENCE [LARGE SCALE GENOMIC DNA]</scope>
    <source>
        <strain evidence="2">JCM 17925</strain>
    </source>
</reference>
<protein>
    <submittedName>
        <fullName evidence="1">Uncharacterized protein</fullName>
    </submittedName>
</protein>
<keyword evidence="2" id="KW-1185">Reference proteome</keyword>